<dbReference type="GO" id="GO:0016798">
    <property type="term" value="F:hydrolase activity, acting on glycosyl bonds"/>
    <property type="evidence" value="ECO:0007669"/>
    <property type="project" value="InterPro"/>
</dbReference>
<dbReference type="Pfam" id="PF03662">
    <property type="entry name" value="Glyco_hydro_79n"/>
    <property type="match status" value="1"/>
</dbReference>
<dbReference type="EMBL" id="VITY01000002">
    <property type="protein sequence ID" value="TWC06304.1"/>
    <property type="molecule type" value="Genomic_DNA"/>
</dbReference>
<dbReference type="InterPro" id="IPR017853">
    <property type="entry name" value="GH"/>
</dbReference>
<name>A0A560MG42_9BRAD</name>
<keyword evidence="2" id="KW-1185">Reference proteome</keyword>
<keyword evidence="1" id="KW-0378">Hydrolase</keyword>
<dbReference type="Proteomes" id="UP000321304">
    <property type="component" value="Unassembled WGS sequence"/>
</dbReference>
<evidence type="ECO:0000313" key="2">
    <source>
        <dbReference type="Proteomes" id="UP000321304"/>
    </source>
</evidence>
<dbReference type="PANTHER" id="PTHR46145:SF4">
    <property type="entry name" value="HEPARANASE"/>
    <property type="match status" value="1"/>
</dbReference>
<dbReference type="GO" id="GO:0016020">
    <property type="term" value="C:membrane"/>
    <property type="evidence" value="ECO:0007669"/>
    <property type="project" value="InterPro"/>
</dbReference>
<dbReference type="InterPro" id="IPR005199">
    <property type="entry name" value="Glyco_hydro_79"/>
</dbReference>
<dbReference type="AlphaFoldDB" id="A0A560MG42"/>
<organism evidence="1 2">
    <name type="scientific">Bradyrhizobium macuxiense</name>
    <dbReference type="NCBI Taxonomy" id="1755647"/>
    <lineage>
        <taxon>Bacteria</taxon>
        <taxon>Pseudomonadati</taxon>
        <taxon>Pseudomonadota</taxon>
        <taxon>Alphaproteobacteria</taxon>
        <taxon>Hyphomicrobiales</taxon>
        <taxon>Nitrobacteraceae</taxon>
        <taxon>Bradyrhizobium</taxon>
    </lineage>
</organism>
<sequence>MRNHQPAGSLRRLTRIAIPAIAALVCTKAITAELTLDVAAMRRVATIDLRFESYNIEMVEVTGGRFWKPYAAGAGTGASSERFAARAPIDLRDGRLRKLAAALAPAFLRVSGTWANSTFFADSDAPPSAPPAGFSGVLTRQQWLDVIDFSHAVDAPIVTSFAISAGARDAAGQWSSEQARQLLSFTRSADGHIAAAEFMNEPDLPAIGGAPDHYDAAAYGRDFAAFRAFMKDTASDVTILGPGTIGTGADARARFAVSAAGVDVVSYHHYGALSARCGGDRTARQALSDEWLARTGRTFAVYKALRDRLAPGKPIWLTETAETACGGNRWAATLADTFRYLDQLGRLAKAGVQVVMHNTLAASDYGLLDERTHLPRPNYWAALLWRRLMGTTVLDAGISGHPGFHVYAHCARDKSDAITLLVINNDRRTQRKLTLAAAAQRYTLASAKPADGTVQLNGSTLALGASDQIPALTGDAVAAGAIVFAPATITFLTIANAGNANCR</sequence>
<dbReference type="STRING" id="1755647.AS156_11835"/>
<dbReference type="OrthoDB" id="366350at2"/>
<dbReference type="Gene3D" id="3.20.20.80">
    <property type="entry name" value="Glycosidases"/>
    <property type="match status" value="1"/>
</dbReference>
<dbReference type="PANTHER" id="PTHR46145">
    <property type="entry name" value="HEPARANASE"/>
    <property type="match status" value="1"/>
</dbReference>
<gene>
    <name evidence="1" type="ORF">FBZ93_102618</name>
</gene>
<protein>
    <submittedName>
        <fullName evidence="1">Glycosyl hydrolase family 79</fullName>
    </submittedName>
</protein>
<dbReference type="SUPFAM" id="SSF51445">
    <property type="entry name" value="(Trans)glycosidases"/>
    <property type="match status" value="1"/>
</dbReference>
<evidence type="ECO:0000313" key="1">
    <source>
        <dbReference type="EMBL" id="TWC06304.1"/>
    </source>
</evidence>
<comment type="caution">
    <text evidence="1">The sequence shown here is derived from an EMBL/GenBank/DDBJ whole genome shotgun (WGS) entry which is preliminary data.</text>
</comment>
<accession>A0A560MG42</accession>
<reference evidence="1 2" key="1">
    <citation type="submission" date="2019-06" db="EMBL/GenBank/DDBJ databases">
        <title>Genomic Encyclopedia of Type Strains, Phase IV (KMG-V): Genome sequencing to study the core and pangenomes of soil and plant-associated prokaryotes.</title>
        <authorList>
            <person name="Whitman W."/>
        </authorList>
    </citation>
    <scope>NUCLEOTIDE SEQUENCE [LARGE SCALE GENOMIC DNA]</scope>
    <source>
        <strain evidence="1 2">BR 10355</strain>
    </source>
</reference>
<proteinExistence type="predicted"/>